<proteinExistence type="predicted"/>
<organism evidence="1 2">
    <name type="scientific">Citricoccus zhacaiensis</name>
    <dbReference type="NCBI Taxonomy" id="489142"/>
    <lineage>
        <taxon>Bacteria</taxon>
        <taxon>Bacillati</taxon>
        <taxon>Actinomycetota</taxon>
        <taxon>Actinomycetes</taxon>
        <taxon>Micrococcales</taxon>
        <taxon>Micrococcaceae</taxon>
        <taxon>Citricoccus</taxon>
    </lineage>
</organism>
<keyword evidence="2" id="KW-1185">Reference proteome</keyword>
<gene>
    <name evidence="1" type="ORF">GCM10010977_22160</name>
</gene>
<reference evidence="2" key="1">
    <citation type="journal article" date="2019" name="Int. J. Syst. Evol. Microbiol.">
        <title>The Global Catalogue of Microorganisms (GCM) 10K type strain sequencing project: providing services to taxonomists for standard genome sequencing and annotation.</title>
        <authorList>
            <consortium name="The Broad Institute Genomics Platform"/>
            <consortium name="The Broad Institute Genome Sequencing Center for Infectious Disease"/>
            <person name="Wu L."/>
            <person name="Ma J."/>
        </authorList>
    </citation>
    <scope>NUCLEOTIDE SEQUENCE [LARGE SCALE GENOMIC DNA]</scope>
    <source>
        <strain evidence="2">CGMCC 1.7064</strain>
    </source>
</reference>
<name>A0ABQ2M3U1_9MICC</name>
<evidence type="ECO:0000313" key="2">
    <source>
        <dbReference type="Proteomes" id="UP000642509"/>
    </source>
</evidence>
<sequence length="148" mass="16838">MWWKRKREWAKRVSSMRALEAAAEPERGYNPSWEAILAGRREFAGRVLSGPWQGHEVLIVVYGSSPRRREPRPDDFGFSVDYWIVDPTIAGEGEGYSSFGPDTLEELYDRLTDAPIQWYPPAKSLARVGLLFGGSSQEEDLENPPRPL</sequence>
<accession>A0ABQ2M3U1</accession>
<evidence type="ECO:0000313" key="1">
    <source>
        <dbReference type="EMBL" id="GGO46669.1"/>
    </source>
</evidence>
<dbReference type="EMBL" id="BMLQ01000006">
    <property type="protein sequence ID" value="GGO46669.1"/>
    <property type="molecule type" value="Genomic_DNA"/>
</dbReference>
<dbReference type="Proteomes" id="UP000642509">
    <property type="component" value="Unassembled WGS sequence"/>
</dbReference>
<comment type="caution">
    <text evidence="1">The sequence shown here is derived from an EMBL/GenBank/DDBJ whole genome shotgun (WGS) entry which is preliminary data.</text>
</comment>
<evidence type="ECO:0008006" key="3">
    <source>
        <dbReference type="Google" id="ProtNLM"/>
    </source>
</evidence>
<protein>
    <recommendedName>
        <fullName evidence="3">Nucleotidyltransferase domain-containing protein</fullName>
    </recommendedName>
</protein>